<name>A0A2T6G724_9BACL</name>
<dbReference type="Proteomes" id="UP000244184">
    <property type="component" value="Unassembled WGS sequence"/>
</dbReference>
<dbReference type="RefSeq" id="WP_108530561.1">
    <property type="nucleotide sequence ID" value="NZ_PYHP01000018.1"/>
</dbReference>
<dbReference type="EMBL" id="PYHP01000018">
    <property type="protein sequence ID" value="PUA39945.1"/>
    <property type="molecule type" value="Genomic_DNA"/>
</dbReference>
<accession>A0A2T6G724</accession>
<protein>
    <recommendedName>
        <fullName evidence="3">HEAT repeat domain-containing protein</fullName>
    </recommendedName>
</protein>
<dbReference type="InterPro" id="IPR016024">
    <property type="entry name" value="ARM-type_fold"/>
</dbReference>
<organism evidence="1 2">
    <name type="scientific">Paenibacillus elgii</name>
    <dbReference type="NCBI Taxonomy" id="189691"/>
    <lineage>
        <taxon>Bacteria</taxon>
        <taxon>Bacillati</taxon>
        <taxon>Bacillota</taxon>
        <taxon>Bacilli</taxon>
        <taxon>Bacillales</taxon>
        <taxon>Paenibacillaceae</taxon>
        <taxon>Paenibacillus</taxon>
    </lineage>
</organism>
<dbReference type="SUPFAM" id="SSF48371">
    <property type="entry name" value="ARM repeat"/>
    <property type="match status" value="1"/>
</dbReference>
<sequence>MNSIFEELKIEVSNFLDWSKSLEHDGNERETGYPYWFRIYTLIGKVLSGYKFFELTPEVKENIFYLLARDNEMEEIAALLSEYPDYIISFAKEGLDYQDYEARWQLAHFIWKYGQTYSEVEGILLRYYKDLDEYVRRRALLALGYMKSIYAEQLALESWNTALEYQRIAALYVLDEINSTKIDDILKEGEKDHYETVRSNVKTIKERRGNSNVLYGSEGIKNKNGGN</sequence>
<gene>
    <name evidence="1" type="ORF">C8Z91_05415</name>
</gene>
<dbReference type="AlphaFoldDB" id="A0A2T6G724"/>
<proteinExistence type="predicted"/>
<evidence type="ECO:0000313" key="1">
    <source>
        <dbReference type="EMBL" id="PUA39945.1"/>
    </source>
</evidence>
<comment type="caution">
    <text evidence="1">The sequence shown here is derived from an EMBL/GenBank/DDBJ whole genome shotgun (WGS) entry which is preliminary data.</text>
</comment>
<dbReference type="InterPro" id="IPR011989">
    <property type="entry name" value="ARM-like"/>
</dbReference>
<dbReference type="Gene3D" id="1.25.10.10">
    <property type="entry name" value="Leucine-rich Repeat Variant"/>
    <property type="match status" value="1"/>
</dbReference>
<reference evidence="1 2" key="1">
    <citation type="submission" date="2018-03" db="EMBL/GenBank/DDBJ databases">
        <title>Genome sequence of Paenibacillus elgii strain AC13 an antimicrobial compound producing bacteria.</title>
        <authorList>
            <person name="Kurokawa A.S."/>
            <person name="Araujo J.F."/>
            <person name="Costa R.A."/>
            <person name="Ortega D.B."/>
            <person name="Pires A.S."/>
            <person name="Pappas G.J.Jr."/>
            <person name="Franco O.L."/>
            <person name="Barreto C."/>
            <person name="Magalhaes B.S."/>
            <person name="Kruger R.H."/>
        </authorList>
    </citation>
    <scope>NUCLEOTIDE SEQUENCE [LARGE SCALE GENOMIC DNA]</scope>
    <source>
        <strain evidence="1 2">AC13</strain>
    </source>
</reference>
<evidence type="ECO:0000313" key="2">
    <source>
        <dbReference type="Proteomes" id="UP000244184"/>
    </source>
</evidence>
<evidence type="ECO:0008006" key="3">
    <source>
        <dbReference type="Google" id="ProtNLM"/>
    </source>
</evidence>